<reference evidence="2 3" key="1">
    <citation type="submission" date="2022-11" db="EMBL/GenBank/DDBJ databases">
        <title>Draft genome sequence of Saccharopolyspora sp. WRP15-2 isolated from rhizosphere soils of wild rice in Thailand.</title>
        <authorList>
            <person name="Duangmal K."/>
            <person name="Kammanee S."/>
            <person name="Muangham S."/>
        </authorList>
    </citation>
    <scope>NUCLEOTIDE SEQUENCE [LARGE SCALE GENOMIC DNA]</scope>
    <source>
        <strain evidence="2 3">WRP15-2</strain>
    </source>
</reference>
<dbReference type="InterPro" id="IPR008030">
    <property type="entry name" value="NmrA-like"/>
</dbReference>
<sequence length="288" mass="30368">MHALLGATGLVGGQVAAALRRRGLPVRALVRDAGRGRGLEELGCELAVADIDDVDTLVAAWTGVDSAFVMLPTYYDSPDVLATYDQQIGKIVRALEIAGPPHVVALSAEGSEIPEGTGLILTTRAFETALRGTGLPTTVVRCPLFMENFRYGVEPAREHGVLPSFLVPLEQKHRMVSAVDVGEAIADALADPADSPRTRFVAAPHQYSPVDVAGALSSLLDRPVQAVEVPRGEWHDQMTGISGCSADAARLLTDMYDSFNAGKLGVEPGAGKEITGPTTLEKALAHVL</sequence>
<name>A0ABT4UZE6_9PSEU</name>
<dbReference type="PANTHER" id="PTHR43162">
    <property type="match status" value="1"/>
</dbReference>
<gene>
    <name evidence="2" type="ORF">OU415_16595</name>
</gene>
<evidence type="ECO:0000259" key="1">
    <source>
        <dbReference type="Pfam" id="PF05368"/>
    </source>
</evidence>
<dbReference type="EMBL" id="JAQGLA010000023">
    <property type="protein sequence ID" value="MDA3627065.1"/>
    <property type="molecule type" value="Genomic_DNA"/>
</dbReference>
<evidence type="ECO:0000313" key="3">
    <source>
        <dbReference type="Proteomes" id="UP001210380"/>
    </source>
</evidence>
<dbReference type="PANTHER" id="PTHR43162:SF1">
    <property type="entry name" value="PRESTALK A DIFFERENTIATION PROTEIN A"/>
    <property type="match status" value="1"/>
</dbReference>
<dbReference type="RefSeq" id="WP_270949707.1">
    <property type="nucleotide sequence ID" value="NZ_JAQGLA010000023.1"/>
</dbReference>
<proteinExistence type="predicted"/>
<dbReference type="SUPFAM" id="SSF51735">
    <property type="entry name" value="NAD(P)-binding Rossmann-fold domains"/>
    <property type="match status" value="1"/>
</dbReference>
<accession>A0ABT4UZE6</accession>
<dbReference type="Gene3D" id="3.90.25.10">
    <property type="entry name" value="UDP-galactose 4-epimerase, domain 1"/>
    <property type="match status" value="1"/>
</dbReference>
<dbReference type="InterPro" id="IPR051604">
    <property type="entry name" value="Ergot_Alk_Oxidoreductase"/>
</dbReference>
<dbReference type="Gene3D" id="3.40.50.720">
    <property type="entry name" value="NAD(P)-binding Rossmann-like Domain"/>
    <property type="match status" value="1"/>
</dbReference>
<keyword evidence="3" id="KW-1185">Reference proteome</keyword>
<protein>
    <submittedName>
        <fullName evidence="2">NmrA family NAD(P)-binding protein</fullName>
    </submittedName>
</protein>
<evidence type="ECO:0000313" key="2">
    <source>
        <dbReference type="EMBL" id="MDA3627065.1"/>
    </source>
</evidence>
<dbReference type="Pfam" id="PF05368">
    <property type="entry name" value="NmrA"/>
    <property type="match status" value="1"/>
</dbReference>
<dbReference type="InterPro" id="IPR036291">
    <property type="entry name" value="NAD(P)-bd_dom_sf"/>
</dbReference>
<dbReference type="Proteomes" id="UP001210380">
    <property type="component" value="Unassembled WGS sequence"/>
</dbReference>
<feature type="domain" description="NmrA-like" evidence="1">
    <location>
        <begin position="4"/>
        <end position="275"/>
    </location>
</feature>
<organism evidence="2 3">
    <name type="scientific">Saccharopolyspora oryzae</name>
    <dbReference type="NCBI Taxonomy" id="2997343"/>
    <lineage>
        <taxon>Bacteria</taxon>
        <taxon>Bacillati</taxon>
        <taxon>Actinomycetota</taxon>
        <taxon>Actinomycetes</taxon>
        <taxon>Pseudonocardiales</taxon>
        <taxon>Pseudonocardiaceae</taxon>
        <taxon>Saccharopolyspora</taxon>
    </lineage>
</organism>
<comment type="caution">
    <text evidence="2">The sequence shown here is derived from an EMBL/GenBank/DDBJ whole genome shotgun (WGS) entry which is preliminary data.</text>
</comment>